<feature type="region of interest" description="Disordered" evidence="1">
    <location>
        <begin position="233"/>
        <end position="326"/>
    </location>
</feature>
<name>A0A8J6CBY6_DIALT</name>
<organism evidence="2 3">
    <name type="scientific">Diacronema lutheri</name>
    <name type="common">Unicellular marine alga</name>
    <name type="synonym">Monochrysis lutheri</name>
    <dbReference type="NCBI Taxonomy" id="2081491"/>
    <lineage>
        <taxon>Eukaryota</taxon>
        <taxon>Haptista</taxon>
        <taxon>Haptophyta</taxon>
        <taxon>Pavlovophyceae</taxon>
        <taxon>Pavlovales</taxon>
        <taxon>Pavlovaceae</taxon>
        <taxon>Diacronema</taxon>
    </lineage>
</organism>
<gene>
    <name evidence="2" type="ORF">KFE25_002853</name>
</gene>
<feature type="compositionally biased region" description="Low complexity" evidence="1">
    <location>
        <begin position="254"/>
        <end position="276"/>
    </location>
</feature>
<comment type="caution">
    <text evidence="2">The sequence shown here is derived from an EMBL/GenBank/DDBJ whole genome shotgun (WGS) entry which is preliminary data.</text>
</comment>
<proteinExistence type="predicted"/>
<keyword evidence="3" id="KW-1185">Reference proteome</keyword>
<feature type="region of interest" description="Disordered" evidence="1">
    <location>
        <begin position="145"/>
        <end position="183"/>
    </location>
</feature>
<dbReference type="EMBL" id="JAGTXO010000010">
    <property type="protein sequence ID" value="KAG8465546.1"/>
    <property type="molecule type" value="Genomic_DNA"/>
</dbReference>
<dbReference type="AlphaFoldDB" id="A0A8J6CBY6"/>
<evidence type="ECO:0000256" key="1">
    <source>
        <dbReference type="SAM" id="MobiDB-lite"/>
    </source>
</evidence>
<evidence type="ECO:0000313" key="2">
    <source>
        <dbReference type="EMBL" id="KAG8465546.1"/>
    </source>
</evidence>
<evidence type="ECO:0000313" key="3">
    <source>
        <dbReference type="Proteomes" id="UP000751190"/>
    </source>
</evidence>
<accession>A0A8J6CBY6</accession>
<reference evidence="2" key="1">
    <citation type="submission" date="2021-05" db="EMBL/GenBank/DDBJ databases">
        <title>The genome of the haptophyte Pavlova lutheri (Diacronema luteri, Pavlovales) - a model for lipid biosynthesis in eukaryotic algae.</title>
        <authorList>
            <person name="Hulatt C.J."/>
            <person name="Posewitz M.C."/>
        </authorList>
    </citation>
    <scope>NUCLEOTIDE SEQUENCE</scope>
    <source>
        <strain evidence="2">NIVA-4/92</strain>
    </source>
</reference>
<protein>
    <submittedName>
        <fullName evidence="2">Uncharacterized protein</fullName>
    </submittedName>
</protein>
<dbReference type="Proteomes" id="UP000751190">
    <property type="component" value="Unassembled WGS sequence"/>
</dbReference>
<feature type="compositionally biased region" description="Pro residues" evidence="1">
    <location>
        <begin position="163"/>
        <end position="172"/>
    </location>
</feature>
<sequence length="494" mass="51174">MYSDTLAVEDGEPMLGEIGAETAASTEPALQVHMPTRSVNSSDFELADTSPGAVAHNTIEDHCVTELPVQSAHVEAPAGGDDVSVLSSVAPALRTAFIGDSSVFHGEDLLHASRELPSLGLSVNTIVCGGRDDLDSLPCSRLRATDDGFNSESDVMSADDVEPAPPCDPPVPCDDDDIDKQSTEPCELGIDLDRAADLGPAAHYPEPIHAGEAASASTSACCTPPPCAQRLAPPGTPTLDNECDQGDGDAVAGASTSSPALDDADAASIAAEKAPSFGANTPEPLTPAIGRQSSSEFCESPRGQGAGQIVIPEGSPRSSRDERGPRRFEMDGLVSRLDEVHVERLCSLSTELDELFSGFAEMACKIEAAAPGLAGEAPNMADCSSLTDPVKIVDANVQIERALRLANEHAIVTAELRDAEMSVEHHRATLGAVHSALAAPSLALPPSLAVLPSASCTAHRSLHPLAPDPRVVIAISQTIVLILATALGRMHMLA</sequence>